<accession>A0A8B6DTJ0</accession>
<dbReference type="CDD" id="cd00037">
    <property type="entry name" value="CLECT"/>
    <property type="match status" value="1"/>
</dbReference>
<name>A0A8B6DTJ0_MYTGA</name>
<evidence type="ECO:0000313" key="2">
    <source>
        <dbReference type="EMBL" id="VDI23819.1"/>
    </source>
</evidence>
<protein>
    <recommendedName>
        <fullName evidence="1">C-type lectin domain-containing protein</fullName>
    </recommendedName>
</protein>
<sequence>MRTYLFCLKQLNAIMIYGYVHIYFVKVNTDAVMYTQEVTWPTARRICENAGGTLSGFDTVAFKTYFESIWTGISKFWTDYHSEKYVRKLKSKPFPTDIQRENTFCVYAVYEDRKLKWSTEPCDARHSFLCFHKSEYDNDIRNGILQRHKNQVILHESVLKYVEQIHRVYDCREELYKLGQRGYFVGGYEYNSENSSCRIIEYISLVNYDNNTFLPSNSTDTYLYTSSKLSVEINDSYNGIEFVTGNQGKSFAHLNDYYLKYHL</sequence>
<dbReference type="InterPro" id="IPR016186">
    <property type="entry name" value="C-type_lectin-like/link_sf"/>
</dbReference>
<dbReference type="PROSITE" id="PS50041">
    <property type="entry name" value="C_TYPE_LECTIN_2"/>
    <property type="match status" value="1"/>
</dbReference>
<evidence type="ECO:0000259" key="1">
    <source>
        <dbReference type="PROSITE" id="PS50041"/>
    </source>
</evidence>
<dbReference type="SUPFAM" id="SSF56436">
    <property type="entry name" value="C-type lectin-like"/>
    <property type="match status" value="1"/>
</dbReference>
<dbReference type="InterPro" id="IPR016187">
    <property type="entry name" value="CTDL_fold"/>
</dbReference>
<dbReference type="AlphaFoldDB" id="A0A8B6DTJ0"/>
<keyword evidence="3" id="KW-1185">Reference proteome</keyword>
<gene>
    <name evidence="2" type="ORF">MGAL_10B006457</name>
</gene>
<dbReference type="Proteomes" id="UP000596742">
    <property type="component" value="Unassembled WGS sequence"/>
</dbReference>
<evidence type="ECO:0000313" key="3">
    <source>
        <dbReference type="Proteomes" id="UP000596742"/>
    </source>
</evidence>
<comment type="caution">
    <text evidence="2">The sequence shown here is derived from an EMBL/GenBank/DDBJ whole genome shotgun (WGS) entry which is preliminary data.</text>
</comment>
<feature type="domain" description="C-type lectin" evidence="1">
    <location>
        <begin position="39"/>
        <end position="131"/>
    </location>
</feature>
<organism evidence="2 3">
    <name type="scientific">Mytilus galloprovincialis</name>
    <name type="common">Mediterranean mussel</name>
    <dbReference type="NCBI Taxonomy" id="29158"/>
    <lineage>
        <taxon>Eukaryota</taxon>
        <taxon>Metazoa</taxon>
        <taxon>Spiralia</taxon>
        <taxon>Lophotrochozoa</taxon>
        <taxon>Mollusca</taxon>
        <taxon>Bivalvia</taxon>
        <taxon>Autobranchia</taxon>
        <taxon>Pteriomorphia</taxon>
        <taxon>Mytilida</taxon>
        <taxon>Mytiloidea</taxon>
        <taxon>Mytilidae</taxon>
        <taxon>Mytilinae</taxon>
        <taxon>Mytilus</taxon>
    </lineage>
</organism>
<reference evidence="2" key="1">
    <citation type="submission" date="2018-11" db="EMBL/GenBank/DDBJ databases">
        <authorList>
            <person name="Alioto T."/>
            <person name="Alioto T."/>
        </authorList>
    </citation>
    <scope>NUCLEOTIDE SEQUENCE</scope>
</reference>
<dbReference type="OrthoDB" id="10341924at2759"/>
<dbReference type="EMBL" id="UYJE01003969">
    <property type="protein sequence ID" value="VDI23819.1"/>
    <property type="molecule type" value="Genomic_DNA"/>
</dbReference>
<proteinExistence type="predicted"/>
<dbReference type="InterPro" id="IPR001304">
    <property type="entry name" value="C-type_lectin-like"/>
</dbReference>
<dbReference type="Gene3D" id="3.10.100.10">
    <property type="entry name" value="Mannose-Binding Protein A, subunit A"/>
    <property type="match status" value="1"/>
</dbReference>
<dbReference type="Pfam" id="PF00059">
    <property type="entry name" value="Lectin_C"/>
    <property type="match status" value="1"/>
</dbReference>